<dbReference type="SMART" id="SM00389">
    <property type="entry name" value="HOX"/>
    <property type="match status" value="1"/>
</dbReference>
<comment type="subcellular location">
    <subcellularLocation>
        <location evidence="1 6 7">Nucleus</location>
    </subcellularLocation>
</comment>
<protein>
    <recommendedName>
        <fullName evidence="9">Homeobox domain-containing protein</fullName>
    </recommendedName>
</protein>
<dbReference type="Gene3D" id="1.10.10.60">
    <property type="entry name" value="Homeodomain-like"/>
    <property type="match status" value="1"/>
</dbReference>
<feature type="region of interest" description="Disordered" evidence="8">
    <location>
        <begin position="97"/>
        <end position="159"/>
    </location>
</feature>
<accession>A0A165UKE1</accession>
<evidence type="ECO:0000256" key="8">
    <source>
        <dbReference type="SAM" id="MobiDB-lite"/>
    </source>
</evidence>
<keyword evidence="4 6" id="KW-0371">Homeobox</keyword>
<gene>
    <name evidence="10" type="ORF">DAEQUDRAFT_807306</name>
</gene>
<evidence type="ECO:0000256" key="5">
    <source>
        <dbReference type="ARBA" id="ARBA00023242"/>
    </source>
</evidence>
<feature type="region of interest" description="Disordered" evidence="8">
    <location>
        <begin position="272"/>
        <end position="293"/>
    </location>
</feature>
<dbReference type="Proteomes" id="UP000076727">
    <property type="component" value="Unassembled WGS sequence"/>
</dbReference>
<evidence type="ECO:0000256" key="7">
    <source>
        <dbReference type="RuleBase" id="RU000682"/>
    </source>
</evidence>
<dbReference type="PROSITE" id="PS00027">
    <property type="entry name" value="HOMEOBOX_1"/>
    <property type="match status" value="1"/>
</dbReference>
<dbReference type="GO" id="GO:0003677">
    <property type="term" value="F:DNA binding"/>
    <property type="evidence" value="ECO:0007669"/>
    <property type="project" value="UniProtKB-UniRule"/>
</dbReference>
<comment type="similarity">
    <text evidence="2">Belongs to the engrailed homeobox family.</text>
</comment>
<dbReference type="InterPro" id="IPR017970">
    <property type="entry name" value="Homeobox_CS"/>
</dbReference>
<evidence type="ECO:0000313" key="10">
    <source>
        <dbReference type="EMBL" id="KZT75042.1"/>
    </source>
</evidence>
<organism evidence="10 11">
    <name type="scientific">Daedalea quercina L-15889</name>
    <dbReference type="NCBI Taxonomy" id="1314783"/>
    <lineage>
        <taxon>Eukaryota</taxon>
        <taxon>Fungi</taxon>
        <taxon>Dikarya</taxon>
        <taxon>Basidiomycota</taxon>
        <taxon>Agaricomycotina</taxon>
        <taxon>Agaricomycetes</taxon>
        <taxon>Polyporales</taxon>
        <taxon>Fomitopsis</taxon>
    </lineage>
</organism>
<dbReference type="InterPro" id="IPR050720">
    <property type="entry name" value="Engrailed_Homeobox_TFs"/>
</dbReference>
<dbReference type="PANTHER" id="PTHR24341:SF6">
    <property type="entry name" value="HOMEOBOX PROTEIN INVECTED"/>
    <property type="match status" value="1"/>
</dbReference>
<evidence type="ECO:0000313" key="11">
    <source>
        <dbReference type="Proteomes" id="UP000076727"/>
    </source>
</evidence>
<keyword evidence="11" id="KW-1185">Reference proteome</keyword>
<proteinExistence type="inferred from homology"/>
<evidence type="ECO:0000256" key="1">
    <source>
        <dbReference type="ARBA" id="ARBA00004123"/>
    </source>
</evidence>
<evidence type="ECO:0000256" key="2">
    <source>
        <dbReference type="ARBA" id="ARBA00010896"/>
    </source>
</evidence>
<sequence length="338" mass="36888">MPRTTRSQAAALPAPGQSHDIPVPQAANENVENVFVVETMKEKKSRLRITQSQLERLDALYNENTHPSRQVKQSLANELSLPLKNITIWFQNKRQMTRRKSSRFTSREGLEEVPGPRECGPSTKILLGLTSDPASSREDTPSPDAKQGSPIKDRSDTPASVRVLQAAGKPSAAASRPGGFHVQDLWNYYPASPLTPTLVNSSVDSVSPSMLLPEDDVFGPVIASAQGPRFFTGRKPDLEWACAREEERSRILTSACRSPDLSSGLKGVLDAGAQSDQGQQVRSPALLGPQPRGEVQDLKDQAFCTDVSIPAEYYALFPVDMIEGASLLLNLKYTAVRP</sequence>
<dbReference type="OrthoDB" id="6159439at2759"/>
<dbReference type="PROSITE" id="PS50071">
    <property type="entry name" value="HOMEOBOX_2"/>
    <property type="match status" value="1"/>
</dbReference>
<dbReference type="PANTHER" id="PTHR24341">
    <property type="entry name" value="HOMEOBOX PROTEIN ENGRAILED"/>
    <property type="match status" value="1"/>
</dbReference>
<name>A0A165UKE1_9APHY</name>
<feature type="region of interest" description="Disordered" evidence="8">
    <location>
        <begin position="1"/>
        <end position="25"/>
    </location>
</feature>
<dbReference type="GO" id="GO:0000981">
    <property type="term" value="F:DNA-binding transcription factor activity, RNA polymerase II-specific"/>
    <property type="evidence" value="ECO:0007669"/>
    <property type="project" value="InterPro"/>
</dbReference>
<reference evidence="10 11" key="1">
    <citation type="journal article" date="2016" name="Mol. Biol. Evol.">
        <title>Comparative Genomics of Early-Diverging Mushroom-Forming Fungi Provides Insights into the Origins of Lignocellulose Decay Capabilities.</title>
        <authorList>
            <person name="Nagy L.G."/>
            <person name="Riley R."/>
            <person name="Tritt A."/>
            <person name="Adam C."/>
            <person name="Daum C."/>
            <person name="Floudas D."/>
            <person name="Sun H."/>
            <person name="Yadav J.S."/>
            <person name="Pangilinan J."/>
            <person name="Larsson K.H."/>
            <person name="Matsuura K."/>
            <person name="Barry K."/>
            <person name="Labutti K."/>
            <person name="Kuo R."/>
            <person name="Ohm R.A."/>
            <person name="Bhattacharya S.S."/>
            <person name="Shirouzu T."/>
            <person name="Yoshinaga Y."/>
            <person name="Martin F.M."/>
            <person name="Grigoriev I.V."/>
            <person name="Hibbett D.S."/>
        </authorList>
    </citation>
    <scope>NUCLEOTIDE SEQUENCE [LARGE SCALE GENOMIC DNA]</scope>
    <source>
        <strain evidence="10 11">L-15889</strain>
    </source>
</reference>
<evidence type="ECO:0000256" key="4">
    <source>
        <dbReference type="ARBA" id="ARBA00023155"/>
    </source>
</evidence>
<keyword evidence="5 6" id="KW-0539">Nucleus</keyword>
<dbReference type="AlphaFoldDB" id="A0A165UKE1"/>
<feature type="domain" description="Homeobox" evidence="9">
    <location>
        <begin position="40"/>
        <end position="100"/>
    </location>
</feature>
<dbReference type="SUPFAM" id="SSF46689">
    <property type="entry name" value="Homeodomain-like"/>
    <property type="match status" value="1"/>
</dbReference>
<dbReference type="InterPro" id="IPR009057">
    <property type="entry name" value="Homeodomain-like_sf"/>
</dbReference>
<dbReference type="STRING" id="1314783.A0A165UKE1"/>
<dbReference type="Pfam" id="PF00046">
    <property type="entry name" value="Homeodomain"/>
    <property type="match status" value="1"/>
</dbReference>
<keyword evidence="3 6" id="KW-0238">DNA-binding</keyword>
<dbReference type="CDD" id="cd00086">
    <property type="entry name" value="homeodomain"/>
    <property type="match status" value="1"/>
</dbReference>
<dbReference type="InterPro" id="IPR001356">
    <property type="entry name" value="HD"/>
</dbReference>
<dbReference type="GO" id="GO:0005634">
    <property type="term" value="C:nucleus"/>
    <property type="evidence" value="ECO:0007669"/>
    <property type="project" value="UniProtKB-SubCell"/>
</dbReference>
<evidence type="ECO:0000256" key="6">
    <source>
        <dbReference type="PROSITE-ProRule" id="PRU00108"/>
    </source>
</evidence>
<evidence type="ECO:0000256" key="3">
    <source>
        <dbReference type="ARBA" id="ARBA00023125"/>
    </source>
</evidence>
<feature type="DNA-binding region" description="Homeobox" evidence="6">
    <location>
        <begin position="42"/>
        <end position="101"/>
    </location>
</feature>
<dbReference type="EMBL" id="KV429032">
    <property type="protein sequence ID" value="KZT75042.1"/>
    <property type="molecule type" value="Genomic_DNA"/>
</dbReference>
<evidence type="ECO:0000259" key="9">
    <source>
        <dbReference type="PROSITE" id="PS50071"/>
    </source>
</evidence>